<feature type="domain" description="3-beta hydroxysteroid dehydrogenase/isomerase" evidence="4">
    <location>
        <begin position="15"/>
        <end position="279"/>
    </location>
</feature>
<dbReference type="InterPro" id="IPR036291">
    <property type="entry name" value="NAD(P)-bd_dom_sf"/>
</dbReference>
<dbReference type="EMBL" id="BNJQ01000029">
    <property type="protein sequence ID" value="GHP10434.1"/>
    <property type="molecule type" value="Genomic_DNA"/>
</dbReference>
<dbReference type="InterPro" id="IPR002225">
    <property type="entry name" value="3Beta_OHSteriod_DH/Estase"/>
</dbReference>
<dbReference type="AlphaFoldDB" id="A0A830HTD5"/>
<dbReference type="Gene3D" id="3.40.50.720">
    <property type="entry name" value="NAD(P)-binding Rossmann-like Domain"/>
    <property type="match status" value="1"/>
</dbReference>
<dbReference type="Pfam" id="PF01073">
    <property type="entry name" value="3Beta_HSD"/>
    <property type="match status" value="1"/>
</dbReference>
<evidence type="ECO:0000313" key="5">
    <source>
        <dbReference type="EMBL" id="GHP10434.1"/>
    </source>
</evidence>
<sequence length="365" mass="40771">MASSITKLPSSCVFLVTGAAGLVGRRLCTLLLERGASMVIAFDIAPPPSELNSIPSNKLTYVRGDLSDIKDVRRAFAAAGSNAKVECAFHIGALVGPYFKKDLYHKVNYLGSVNVADVAKECGCHKIVMSSSPSTRMDGKDIKWKREDELSIRPPGKFLEPYAETKAMGETYVLKLNDETSSPPFLTVAVAPHQVYGPWDGLFLTNFLKAANKLRVFGRGENMISMCHVDNYAHALILGYHGLYKGSPALGKFYIATDGPPVRLWDVLDHAFVTLGLPSVKAKVHIPVWFIMPIAYVVQMINRLFGMQMKLKPFSVRMLIIDRTFNIENIERDLKYKPLKPFEKAFEETLRWFDANRDFWGGSKK</sequence>
<proteinExistence type="inferred from homology"/>
<evidence type="ECO:0000256" key="3">
    <source>
        <dbReference type="RuleBase" id="RU004475"/>
    </source>
</evidence>
<evidence type="ECO:0000256" key="1">
    <source>
        <dbReference type="ARBA" id="ARBA00009219"/>
    </source>
</evidence>
<accession>A0A830HTD5</accession>
<dbReference type="PANTHER" id="PTHR43245:SF51">
    <property type="entry name" value="SHORT CHAIN DEHYDROGENASE_REDUCTASE FAMILY 42E, MEMBER 2"/>
    <property type="match status" value="1"/>
</dbReference>
<dbReference type="SUPFAM" id="SSF51735">
    <property type="entry name" value="NAD(P)-binding Rossmann-fold domains"/>
    <property type="match status" value="1"/>
</dbReference>
<keyword evidence="2 3" id="KW-0560">Oxidoreductase</keyword>
<dbReference type="Proteomes" id="UP000660262">
    <property type="component" value="Unassembled WGS sequence"/>
</dbReference>
<dbReference type="InterPro" id="IPR050177">
    <property type="entry name" value="Lipid_A_modif_metabolic_enz"/>
</dbReference>
<dbReference type="OrthoDB" id="10058185at2759"/>
<gene>
    <name evidence="5" type="ORF">PPROV_000916500</name>
</gene>
<keyword evidence="6" id="KW-1185">Reference proteome</keyword>
<dbReference type="GO" id="GO:0006694">
    <property type="term" value="P:steroid biosynthetic process"/>
    <property type="evidence" value="ECO:0007669"/>
    <property type="project" value="InterPro"/>
</dbReference>
<comment type="caution">
    <text evidence="5">The sequence shown here is derived from an EMBL/GenBank/DDBJ whole genome shotgun (WGS) entry which is preliminary data.</text>
</comment>
<evidence type="ECO:0000313" key="6">
    <source>
        <dbReference type="Proteomes" id="UP000660262"/>
    </source>
</evidence>
<dbReference type="GO" id="GO:0016616">
    <property type="term" value="F:oxidoreductase activity, acting on the CH-OH group of donors, NAD or NADP as acceptor"/>
    <property type="evidence" value="ECO:0007669"/>
    <property type="project" value="InterPro"/>
</dbReference>
<protein>
    <recommendedName>
        <fullName evidence="4">3-beta hydroxysteroid dehydrogenase/isomerase domain-containing protein</fullName>
    </recommendedName>
</protein>
<evidence type="ECO:0000256" key="2">
    <source>
        <dbReference type="ARBA" id="ARBA00023002"/>
    </source>
</evidence>
<name>A0A830HTD5_9CHLO</name>
<reference evidence="5" key="1">
    <citation type="submission" date="2020-10" db="EMBL/GenBank/DDBJ databases">
        <title>Unveiling of a novel bifunctional photoreceptor, Dualchrome1, isolated from a cosmopolitan green alga.</title>
        <authorList>
            <person name="Suzuki S."/>
            <person name="Kawachi M."/>
        </authorList>
    </citation>
    <scope>NUCLEOTIDE SEQUENCE</scope>
    <source>
        <strain evidence="5">NIES 2893</strain>
    </source>
</reference>
<comment type="similarity">
    <text evidence="1 3">Belongs to the 3-beta-HSD family.</text>
</comment>
<organism evidence="5 6">
    <name type="scientific">Pycnococcus provasolii</name>
    <dbReference type="NCBI Taxonomy" id="41880"/>
    <lineage>
        <taxon>Eukaryota</taxon>
        <taxon>Viridiplantae</taxon>
        <taxon>Chlorophyta</taxon>
        <taxon>Pseudoscourfieldiophyceae</taxon>
        <taxon>Pseudoscourfieldiales</taxon>
        <taxon>Pycnococcaceae</taxon>
        <taxon>Pycnococcus</taxon>
    </lineage>
</organism>
<evidence type="ECO:0000259" key="4">
    <source>
        <dbReference type="Pfam" id="PF01073"/>
    </source>
</evidence>
<dbReference type="PANTHER" id="PTHR43245">
    <property type="entry name" value="BIFUNCTIONAL POLYMYXIN RESISTANCE PROTEIN ARNA"/>
    <property type="match status" value="1"/>
</dbReference>